<dbReference type="AlphaFoldDB" id="A0A9N8F1U3"/>
<dbReference type="InterPro" id="IPR009249">
    <property type="entry name" value="Ferredoxin-dep_bilin_Rdtase"/>
</dbReference>
<evidence type="ECO:0000256" key="3">
    <source>
        <dbReference type="SAM" id="MobiDB-lite"/>
    </source>
</evidence>
<sequence length="329" mass="37214">MMVSWLQTLCFFLSTPLSDSFSLFSVAPNNRWTSATRTSRLLGQPESTADGIASTSRSGITSAKGLYRPFAEHAWSTLLEDPSLEPKDDIPEELLINTAVAKGFPPDSIVRMETRALIPTQKDSSIRYARYALLETLVPNNHDNSTEGIQVLNLVIFPSQRNLPVFGADMVSLPGGKHLLLLDAQPMAQQRQFQEHWNQWHETHVQPQFPWGGDMPEQVQQYVSDRALWTRLVSGSSNDDEGEPTPIHKIQTQLWDAFQEHLEVYLDLLLAESANDNEDDGGDDDPQGPYIQYRLENDPARPMLKSLYGEEWTERVLHEVLFPQPQKTS</sequence>
<comment type="caution">
    <text evidence="5">The sequence shown here is derived from an EMBL/GenBank/DDBJ whole genome shotgun (WGS) entry which is preliminary data.</text>
</comment>
<feature type="signal peptide" evidence="4">
    <location>
        <begin position="1"/>
        <end position="20"/>
    </location>
</feature>
<gene>
    <name evidence="5" type="ORF">SEMRO_2864_G338910.1</name>
</gene>
<keyword evidence="4" id="KW-0732">Signal</keyword>
<accession>A0A9N8F1U3</accession>
<proteinExistence type="inferred from homology"/>
<dbReference type="Pfam" id="PF05996">
    <property type="entry name" value="Fe_bilin_red"/>
    <property type="match status" value="1"/>
</dbReference>
<evidence type="ECO:0000313" key="6">
    <source>
        <dbReference type="Proteomes" id="UP001153069"/>
    </source>
</evidence>
<dbReference type="GO" id="GO:0016636">
    <property type="term" value="F:oxidoreductase activity, acting on the CH-CH group of donors, iron-sulfur protein as acceptor"/>
    <property type="evidence" value="ECO:0007669"/>
    <property type="project" value="InterPro"/>
</dbReference>
<comment type="similarity">
    <text evidence="1">Belongs to the HY2 family.</text>
</comment>
<keyword evidence="2" id="KW-0560">Oxidoreductase</keyword>
<organism evidence="5 6">
    <name type="scientific">Seminavis robusta</name>
    <dbReference type="NCBI Taxonomy" id="568900"/>
    <lineage>
        <taxon>Eukaryota</taxon>
        <taxon>Sar</taxon>
        <taxon>Stramenopiles</taxon>
        <taxon>Ochrophyta</taxon>
        <taxon>Bacillariophyta</taxon>
        <taxon>Bacillariophyceae</taxon>
        <taxon>Bacillariophycidae</taxon>
        <taxon>Naviculales</taxon>
        <taxon>Naviculaceae</taxon>
        <taxon>Seminavis</taxon>
    </lineage>
</organism>
<keyword evidence="6" id="KW-1185">Reference proteome</keyword>
<dbReference type="Proteomes" id="UP001153069">
    <property type="component" value="Unassembled WGS sequence"/>
</dbReference>
<evidence type="ECO:0000313" key="5">
    <source>
        <dbReference type="EMBL" id="CAB9530400.1"/>
    </source>
</evidence>
<name>A0A9N8F1U3_9STRA</name>
<dbReference type="Gene3D" id="3.40.1500.20">
    <property type="match status" value="1"/>
</dbReference>
<evidence type="ECO:0000256" key="2">
    <source>
        <dbReference type="ARBA" id="ARBA00023002"/>
    </source>
</evidence>
<dbReference type="GO" id="GO:0050897">
    <property type="term" value="F:cobalt ion binding"/>
    <property type="evidence" value="ECO:0007669"/>
    <property type="project" value="InterPro"/>
</dbReference>
<feature type="compositionally biased region" description="Acidic residues" evidence="3">
    <location>
        <begin position="275"/>
        <end position="286"/>
    </location>
</feature>
<feature type="region of interest" description="Disordered" evidence="3">
    <location>
        <begin position="275"/>
        <end position="297"/>
    </location>
</feature>
<evidence type="ECO:0000256" key="1">
    <source>
        <dbReference type="ARBA" id="ARBA00006908"/>
    </source>
</evidence>
<protein>
    <submittedName>
        <fullName evidence="5">Phycoerythrobilin:ferredoxin oxidoreductase</fullName>
    </submittedName>
</protein>
<dbReference type="PANTHER" id="PTHR34557:SF1">
    <property type="entry name" value="PHYTOCHROMOBILIN:FERREDOXIN OXIDOREDUCTASE, CHLOROPLASTIC"/>
    <property type="match status" value="1"/>
</dbReference>
<feature type="chain" id="PRO_5040362331" evidence="4">
    <location>
        <begin position="21"/>
        <end position="329"/>
    </location>
</feature>
<dbReference type="EMBL" id="CAICTM010002862">
    <property type="protein sequence ID" value="CAB9530400.1"/>
    <property type="molecule type" value="Genomic_DNA"/>
</dbReference>
<dbReference type="OrthoDB" id="496703at2759"/>
<evidence type="ECO:0000256" key="4">
    <source>
        <dbReference type="SAM" id="SignalP"/>
    </source>
</evidence>
<dbReference type="PANTHER" id="PTHR34557">
    <property type="entry name" value="PHYTOCHROMOBILIN:FERREDOXIN OXIDOREDUCTASE, CHLOROPLASTIC"/>
    <property type="match status" value="1"/>
</dbReference>
<reference evidence="5" key="1">
    <citation type="submission" date="2020-06" db="EMBL/GenBank/DDBJ databases">
        <authorList>
            <consortium name="Plant Systems Biology data submission"/>
        </authorList>
    </citation>
    <scope>NUCLEOTIDE SEQUENCE</scope>
    <source>
        <strain evidence="5">D6</strain>
    </source>
</reference>
<dbReference type="GO" id="GO:0010024">
    <property type="term" value="P:phytochromobilin biosynthetic process"/>
    <property type="evidence" value="ECO:0007669"/>
    <property type="project" value="InterPro"/>
</dbReference>